<feature type="transmembrane region" description="Helical" evidence="1">
    <location>
        <begin position="70"/>
        <end position="89"/>
    </location>
</feature>
<name>J7RP22_HUIN7</name>
<evidence type="ECO:0000313" key="3">
    <source>
        <dbReference type="Proteomes" id="UP000006310"/>
    </source>
</evidence>
<dbReference type="AlphaFoldDB" id="J7RP22"/>
<dbReference type="EMBL" id="HE978320">
    <property type="protein sequence ID" value="CCK71403.1"/>
    <property type="molecule type" value="Genomic_DNA"/>
</dbReference>
<feature type="transmembrane region" description="Helical" evidence="1">
    <location>
        <begin position="46"/>
        <end position="64"/>
    </location>
</feature>
<keyword evidence="1" id="KW-0472">Membrane</keyword>
<dbReference type="Pfam" id="PF00674">
    <property type="entry name" value="DUP"/>
    <property type="match status" value="1"/>
</dbReference>
<keyword evidence="3" id="KW-1185">Reference proteome</keyword>
<keyword evidence="1" id="KW-1133">Transmembrane helix</keyword>
<dbReference type="HOGENOM" id="CLU_081384_0_1_1"/>
<evidence type="ECO:0000256" key="1">
    <source>
        <dbReference type="SAM" id="Phobius"/>
    </source>
</evidence>
<proteinExistence type="predicted"/>
<reference evidence="3" key="2">
    <citation type="submission" date="2012-08" db="EMBL/GenBank/DDBJ databases">
        <title>Genome sequence of Kazachstania naganishii.</title>
        <authorList>
            <person name="Gordon J.L."/>
            <person name="Armisen D."/>
            <person name="Proux-Wera E."/>
            <person name="OhEigeartaigh S.S."/>
            <person name="Byrne K.P."/>
            <person name="Wolfe K.H."/>
        </authorList>
    </citation>
    <scope>NUCLEOTIDE SEQUENCE [LARGE SCALE GENOMIC DNA]</scope>
    <source>
        <strain evidence="3">ATCC MYA-139 / BCRC 22969 / CBS 8797 / CCRC 22969 / KCTC 17520 / NBRC 10181 / NCYC 3082</strain>
    </source>
</reference>
<dbReference type="Proteomes" id="UP000006310">
    <property type="component" value="Chromosome 7"/>
</dbReference>
<sequence>MSVKEDRYSGGSWDDPSVQQEIILPRDVFRSKFTHWFYERIHHRRVIVSIFINISIFIYVFMTNSETGELFGTICGGYCLVWTLGVLIYTSSKYHLRNCFELTGQLALMVGVIRTRPSADQKTWDAVAYSLNKVLYERGLWNTPYCLYSGKQAYGMFKSWLFSHI</sequence>
<dbReference type="GeneID" id="34527126"/>
<protein>
    <submittedName>
        <fullName evidence="2">Uncharacterized protein</fullName>
    </submittedName>
</protein>
<dbReference type="InterPro" id="IPR001142">
    <property type="entry name" value="DUP/COS"/>
</dbReference>
<accession>J7RP22</accession>
<keyword evidence="1" id="KW-0812">Transmembrane</keyword>
<dbReference type="KEGG" id="kng:KNAG_0G03450"/>
<organism evidence="2 3">
    <name type="scientific">Huiozyma naganishii (strain ATCC MYA-139 / BCRC 22969 / CBS 8797 / KCTC 17520 / NBRC 10181 / NCYC 3082 / Yp74L-3)</name>
    <name type="common">Yeast</name>
    <name type="synonym">Kazachstania naganishii</name>
    <dbReference type="NCBI Taxonomy" id="1071383"/>
    <lineage>
        <taxon>Eukaryota</taxon>
        <taxon>Fungi</taxon>
        <taxon>Dikarya</taxon>
        <taxon>Ascomycota</taxon>
        <taxon>Saccharomycotina</taxon>
        <taxon>Saccharomycetes</taxon>
        <taxon>Saccharomycetales</taxon>
        <taxon>Saccharomycetaceae</taxon>
        <taxon>Huiozyma</taxon>
    </lineage>
</organism>
<gene>
    <name evidence="2" type="primary">KNAG0G03450</name>
    <name evidence="2" type="ordered locus">KNAG_0G03450</name>
</gene>
<dbReference type="OrthoDB" id="4061733at2759"/>
<evidence type="ECO:0000313" key="2">
    <source>
        <dbReference type="EMBL" id="CCK71403.1"/>
    </source>
</evidence>
<reference evidence="2 3" key="1">
    <citation type="journal article" date="2011" name="Proc. Natl. Acad. Sci. U.S.A.">
        <title>Evolutionary erosion of yeast sex chromosomes by mating-type switching accidents.</title>
        <authorList>
            <person name="Gordon J.L."/>
            <person name="Armisen D."/>
            <person name="Proux-Wera E."/>
            <person name="Oheigeartaigh S.S."/>
            <person name="Byrne K.P."/>
            <person name="Wolfe K.H."/>
        </authorList>
    </citation>
    <scope>NUCLEOTIDE SEQUENCE [LARGE SCALE GENOMIC DNA]</scope>
    <source>
        <strain evidence="3">ATCC MYA-139 / BCRC 22969 / CBS 8797 / CCRC 22969 / KCTC 17520 / NBRC 10181 / NCYC 3082</strain>
    </source>
</reference>
<dbReference type="RefSeq" id="XP_022465648.1">
    <property type="nucleotide sequence ID" value="XM_022609232.1"/>
</dbReference>